<organism evidence="3 4">
    <name type="scientific">Falco tinnunculus</name>
    <name type="common">Common kestrel</name>
    <dbReference type="NCBI Taxonomy" id="100819"/>
    <lineage>
        <taxon>Eukaryota</taxon>
        <taxon>Metazoa</taxon>
        <taxon>Chordata</taxon>
        <taxon>Craniata</taxon>
        <taxon>Vertebrata</taxon>
        <taxon>Euteleostomi</taxon>
        <taxon>Archelosauria</taxon>
        <taxon>Archosauria</taxon>
        <taxon>Dinosauria</taxon>
        <taxon>Saurischia</taxon>
        <taxon>Theropoda</taxon>
        <taxon>Coelurosauria</taxon>
        <taxon>Aves</taxon>
        <taxon>Neognathae</taxon>
        <taxon>Neoaves</taxon>
        <taxon>Telluraves</taxon>
        <taxon>Australaves</taxon>
        <taxon>Falconiformes</taxon>
        <taxon>Falconidae</taxon>
        <taxon>Falco</taxon>
    </lineage>
</organism>
<keyword evidence="1" id="KW-0175">Coiled coil</keyword>
<dbReference type="GO" id="GO:0051959">
    <property type="term" value="F:dynein light intermediate chain binding"/>
    <property type="evidence" value="ECO:0007669"/>
    <property type="project" value="TreeGrafter"/>
</dbReference>
<protein>
    <submittedName>
        <fullName evidence="3">Coiled-coil domain containing 88A</fullName>
    </submittedName>
</protein>
<evidence type="ECO:0000256" key="2">
    <source>
        <dbReference type="SAM" id="MobiDB-lite"/>
    </source>
</evidence>
<feature type="compositionally biased region" description="Polar residues" evidence="2">
    <location>
        <begin position="1211"/>
        <end position="1223"/>
    </location>
</feature>
<dbReference type="SUPFAM" id="SSF116907">
    <property type="entry name" value="Hook domain"/>
    <property type="match status" value="1"/>
</dbReference>
<feature type="region of interest" description="Disordered" evidence="2">
    <location>
        <begin position="798"/>
        <end position="829"/>
    </location>
</feature>
<dbReference type="GO" id="GO:0031122">
    <property type="term" value="P:cytoplasmic microtubule organization"/>
    <property type="evidence" value="ECO:0007669"/>
    <property type="project" value="TreeGrafter"/>
</dbReference>
<dbReference type="GO" id="GO:0030705">
    <property type="term" value="P:cytoskeleton-dependent intracellular transport"/>
    <property type="evidence" value="ECO:0007669"/>
    <property type="project" value="TreeGrafter"/>
</dbReference>
<keyword evidence="4" id="KW-1185">Reference proteome</keyword>
<feature type="region of interest" description="Disordered" evidence="2">
    <location>
        <begin position="1576"/>
        <end position="1599"/>
    </location>
</feature>
<dbReference type="GO" id="GO:0008017">
    <property type="term" value="F:microtubule binding"/>
    <property type="evidence" value="ECO:0007669"/>
    <property type="project" value="TreeGrafter"/>
</dbReference>
<dbReference type="Proteomes" id="UP000694562">
    <property type="component" value="Unplaced"/>
</dbReference>
<dbReference type="PANTHER" id="PTHR18947:SF30">
    <property type="entry name" value="GIRDIN"/>
    <property type="match status" value="1"/>
</dbReference>
<feature type="compositionally biased region" description="Polar residues" evidence="2">
    <location>
        <begin position="1590"/>
        <end position="1599"/>
    </location>
</feature>
<feature type="compositionally biased region" description="Polar residues" evidence="2">
    <location>
        <begin position="1238"/>
        <end position="1254"/>
    </location>
</feature>
<feature type="compositionally biased region" description="Polar residues" evidence="2">
    <location>
        <begin position="1352"/>
        <end position="1364"/>
    </location>
</feature>
<feature type="region of interest" description="Disordered" evidence="2">
    <location>
        <begin position="1376"/>
        <end position="1418"/>
    </location>
</feature>
<feature type="coiled-coil region" evidence="1">
    <location>
        <begin position="939"/>
        <end position="1176"/>
    </location>
</feature>
<reference evidence="3" key="1">
    <citation type="submission" date="2025-08" db="UniProtKB">
        <authorList>
            <consortium name="Ensembl"/>
        </authorList>
    </citation>
    <scope>IDENTIFICATION</scope>
</reference>
<feature type="compositionally biased region" description="Polar residues" evidence="2">
    <location>
        <begin position="1325"/>
        <end position="1344"/>
    </location>
</feature>
<dbReference type="Ensembl" id="ENSFTIT00000009684.1">
    <property type="protein sequence ID" value="ENSFTIP00000009268.1"/>
    <property type="gene ID" value="ENSFTIG00000002100.1"/>
</dbReference>
<dbReference type="GO" id="GO:0005813">
    <property type="term" value="C:centrosome"/>
    <property type="evidence" value="ECO:0007669"/>
    <property type="project" value="TreeGrafter"/>
</dbReference>
<feature type="region of interest" description="Disordered" evidence="2">
    <location>
        <begin position="1208"/>
        <end position="1254"/>
    </location>
</feature>
<reference evidence="3" key="2">
    <citation type="submission" date="2025-09" db="UniProtKB">
        <authorList>
            <consortium name="Ensembl"/>
        </authorList>
    </citation>
    <scope>IDENTIFICATION</scope>
</reference>
<accession>A0A8C4UEA7</accession>
<feature type="coiled-coil region" evidence="1">
    <location>
        <begin position="48"/>
        <end position="213"/>
    </location>
</feature>
<evidence type="ECO:0000256" key="1">
    <source>
        <dbReference type="SAM" id="Coils"/>
    </source>
</evidence>
<feature type="coiled-coil region" evidence="1">
    <location>
        <begin position="296"/>
        <end position="720"/>
    </location>
</feature>
<evidence type="ECO:0000313" key="3">
    <source>
        <dbReference type="Ensembl" id="ENSFTIP00000009268.1"/>
    </source>
</evidence>
<dbReference type="PANTHER" id="PTHR18947">
    <property type="entry name" value="HOOK PROTEINS"/>
    <property type="match status" value="1"/>
</dbReference>
<feature type="region of interest" description="Disordered" evidence="2">
    <location>
        <begin position="1325"/>
        <end position="1364"/>
    </location>
</feature>
<sequence>MENEIFTPLLEQFMSSPLVTWVKTFGPLAGGNGTNLEEYVALVDGVFLNEVMLQIEEKTEQLLDCKQELEQMEAELKRLQQENMNLLSDARSARVYRDELDALREKAIRVDKLESEVSRYKERLHDIEFYKARVEELKEDNQVLLETKTMLEDQLEGTRARSDKLHELEKENLQLKAKLHDMEMERDMDRKKIEELMEENMTLEMAQKQSMDESLHLGWELEQINRTTELSEVPQKSLGHEVNELTSSRLLKLEMENQSLLKTVEELQSAVGSVEGSSSRILKMEKENQRLSKKVIISLENEISQEKQSLQNSQNLSKDLMKEKAQLEKTLETLRENSERQIKLLEQENEHLNQTVASLRQRSQISAEARMKEIEKENKILHESIKETSSKLNKIEFEKKQVRKELEHYKEKGERAEELENELHRLEKENELLQKKITNLKITCEKIEALEQENSDLEMENRKLKKTLDSLKNLTFQLESLEKENSQLDEENLELRRTIESLKCTSIKVAQLQLENKELESEKEQLKKSLELMKASFKKTERLEVSYQGLDTENQRLQKALENSNKKIQQLESELQDLESENQTLQKNLEELKISSKRLEQLEKENKLLEQETSQLEKDKKQLEKENKRLRQQAEIKDSTLEENNVKISNLERENKSLFKEIVVYKESCVRLKELEKENKELVKRATIDKKTLVTLREDLVNEKLKTQQMNNDLEKLAHELEKIGLNKERLLHDEQSSDDSRYKLLESKLESTLKKSLEIKEEKIAALEARLEESTNLNQQLRQELKTVKKNYEALKQRQEEERMVQNSPPRSGEENQSVNKWEKENQETTRELLKVKDRLIEVERNNATLQAEKQALKTQLKQLETQNSNLQAQILALQRQTVSLQEQNTTLQTQNAKLQVENSTLNSQSTSLMNQNAQLLIQQSALENENECVLKEHEDLKSLYDSLLKDHEKLEHLHERQASEYESLIAKHGSLKSAHKNLEVEHKDLEDRYNQLLKQKVQLEELEKVLKIEQEKMLQQNEKHETVATEYKKLRDENERLTHTYSQLLRENEVLQTDHKNLKTLLNNSKLEQTRLEAEFSKLREQYQQLDITSTKLNNQCELLSQLKGNLEEENRHLLDQIQTLMLQNRTLLEQNMESKDLFHVEQRQYIDKLNELRRQKEKLEEKIMDQYKFYEPSPPRRRGNWITLKMRKLIKSKKDVNRERLKSVTLTPTRSESSEGFLQLPHQDSQDSSSVGSNSLEDGQTLGTKKSSTMNDLVQSMVLAGGQWTGSSEHLEGPDDISTGKRRKELGAMAFSTTAINFATVNSSTGFRSKQLLNNKDTTSFEDVSPQGISDDSSTGSRVHAGAVHNQSRPQSHSSGEFSLLHEHEAWSSSSSSPIQYLKGHTRSSPVLQQRMPETLDSRGKPTKTSSPGSEVVTLQQFLEESNKSTSSEMKSASEENLLDEVMKSLSESAELTGKEKLRKPSAGCGIVRSLSVKNTVDFSDGRSIKPEQLVRPSLRKTEDTYFTSSPIKFTSGTQGKAKSVKEKIQATVSQRQSRDCNPYATLPRASSVISTAEGTTRRTSIHDFLSKDSRQPVSVDPAPSTADRSVPSTSSEYSAHQLSSNFFHCVAYRVDCVPQSDAANAVKPHNLGCNSDVPKTSRMERSNFRERTLLSTSVFNDKVSISGNDSTGSFTVTQPFLSLNTELVSNISGLPQRTTSKTADQANLSAFRSVAKNQQQPSANQKSDPGDLWSVLTSELVPTTCVNSSGAESPLLVSEDNKTVWYEYGCV</sequence>
<evidence type="ECO:0000313" key="4">
    <source>
        <dbReference type="Proteomes" id="UP000694562"/>
    </source>
</evidence>
<proteinExistence type="predicted"/>
<dbReference type="GO" id="GO:0005737">
    <property type="term" value="C:cytoplasm"/>
    <property type="evidence" value="ECO:0007669"/>
    <property type="project" value="TreeGrafter"/>
</dbReference>
<name>A0A8C4UEA7_FALTI</name>
<feature type="compositionally biased region" description="Polar residues" evidence="2">
    <location>
        <begin position="806"/>
        <end position="821"/>
    </location>
</feature>